<evidence type="ECO:0000313" key="1">
    <source>
        <dbReference type="EMBL" id="UGS35341.1"/>
    </source>
</evidence>
<dbReference type="EMBL" id="CP087164">
    <property type="protein sequence ID" value="UGS35341.1"/>
    <property type="molecule type" value="Genomic_DNA"/>
</dbReference>
<accession>A0A9E7BZH9</accession>
<proteinExistence type="predicted"/>
<reference evidence="1" key="1">
    <citation type="journal article" date="2022" name="Int. J. Syst. Evol. Microbiol.">
        <title>Pseudomonas aegrilactucae sp. nov. and Pseudomonas morbosilactucae sp. nov., pathogens causing bacterial rot of lettuce in Japan.</title>
        <authorList>
            <person name="Sawada H."/>
            <person name="Fujikawa T."/>
            <person name="Satou M."/>
        </authorList>
    </citation>
    <scope>NUCLEOTIDE SEQUENCE</scope>
    <source>
        <strain evidence="1">0166_1</strain>
    </source>
</reference>
<dbReference type="KEGG" id="sbae:DSM104329_01728"/>
<organism evidence="1 2">
    <name type="scientific">Capillimicrobium parvum</name>
    <dbReference type="NCBI Taxonomy" id="2884022"/>
    <lineage>
        <taxon>Bacteria</taxon>
        <taxon>Bacillati</taxon>
        <taxon>Actinomycetota</taxon>
        <taxon>Thermoleophilia</taxon>
        <taxon>Solirubrobacterales</taxon>
        <taxon>Capillimicrobiaceae</taxon>
        <taxon>Capillimicrobium</taxon>
    </lineage>
</organism>
<keyword evidence="2" id="KW-1185">Reference proteome</keyword>
<name>A0A9E7BZH9_9ACTN</name>
<gene>
    <name evidence="1" type="ORF">DSM104329_01728</name>
</gene>
<sequence>MSYEQLSQWVAEIGHHDFERFAEAHAWATPGSRKESPFAALRELSALACIEVDWRRRRWGAAPPCLTLLPDAAGHGLLVGARTARLTSEVDERIQAHDAIAIPVRQSRAPDAIFIAADSERALIKAAASLDIPYAHSVVERLAAVLPDLNAHLATRRTPSIVMHYGVDRYDIDRQWLPAERDDSPGLYLYERSGPRTIHFVDADGARYETDLAVGAWAEARRLGRDDLLWWRPDGVNGTLDVPMFLPLPSLHARAATLCSGLSSEYDNGSQLYANVPEWLARRIAADLEQRLVIK</sequence>
<evidence type="ECO:0000313" key="2">
    <source>
        <dbReference type="Proteomes" id="UP001162834"/>
    </source>
</evidence>
<dbReference type="AlphaFoldDB" id="A0A9E7BZH9"/>
<dbReference type="Proteomes" id="UP001162834">
    <property type="component" value="Chromosome"/>
</dbReference>
<protein>
    <submittedName>
        <fullName evidence="1">Uncharacterized protein</fullName>
    </submittedName>
</protein>